<reference evidence="1" key="1">
    <citation type="submission" date="2022-11" db="EMBL/GenBank/DDBJ databases">
        <title>Dyadobacter pollutisoli sp. nov., isolated from plastic dumped soil.</title>
        <authorList>
            <person name="Kim J.M."/>
            <person name="Kim K.R."/>
            <person name="Lee J.K."/>
            <person name="Hao L."/>
            <person name="Jeon C.O."/>
        </authorList>
    </citation>
    <scope>NUCLEOTIDE SEQUENCE</scope>
    <source>
        <strain evidence="1">U1</strain>
    </source>
</reference>
<keyword evidence="2" id="KW-1185">Reference proteome</keyword>
<dbReference type="KEGG" id="dpf:ON006_24720"/>
<evidence type="ECO:0000313" key="2">
    <source>
        <dbReference type="Proteomes" id="UP001164653"/>
    </source>
</evidence>
<evidence type="ECO:0000313" key="1">
    <source>
        <dbReference type="EMBL" id="WAC10937.1"/>
    </source>
</evidence>
<protein>
    <submittedName>
        <fullName evidence="1">Uncharacterized protein</fullName>
    </submittedName>
</protein>
<sequence>MKQSAEIFDIVDHDEWEATPENEKFFSSDHVIDAYMKGRKDGVKDERALIIDKIKSNVTSSSAVTHAAFNEIRRLGFSPISAYLKISDWAIYNILITIPESEFLDDRILEVYSVLSKIEDNFKNDYYSVHISLCDIGDDFSEKCVTIDGYGLRLKHAQEK</sequence>
<dbReference type="EMBL" id="CP112998">
    <property type="protein sequence ID" value="WAC10937.1"/>
    <property type="molecule type" value="Genomic_DNA"/>
</dbReference>
<name>A0A9E8SNN0_9BACT</name>
<dbReference type="Proteomes" id="UP001164653">
    <property type="component" value="Chromosome"/>
</dbReference>
<gene>
    <name evidence="1" type="ORF">ON006_24720</name>
</gene>
<dbReference type="AlphaFoldDB" id="A0A9E8SNN0"/>
<dbReference type="RefSeq" id="WP_244822698.1">
    <property type="nucleotide sequence ID" value="NZ_CP112998.1"/>
</dbReference>
<organism evidence="1 2">
    <name type="scientific">Dyadobacter pollutisoli</name>
    <dbReference type="NCBI Taxonomy" id="2910158"/>
    <lineage>
        <taxon>Bacteria</taxon>
        <taxon>Pseudomonadati</taxon>
        <taxon>Bacteroidota</taxon>
        <taxon>Cytophagia</taxon>
        <taxon>Cytophagales</taxon>
        <taxon>Spirosomataceae</taxon>
        <taxon>Dyadobacter</taxon>
    </lineage>
</organism>
<proteinExistence type="predicted"/>
<accession>A0A9E8SNN0</accession>